<accession>A0A2U1LBT7</accession>
<dbReference type="Proteomes" id="UP000245207">
    <property type="component" value="Unassembled WGS sequence"/>
</dbReference>
<name>A0A2U1LBT7_ARTAN</name>
<reference evidence="1 2" key="1">
    <citation type="journal article" date="2018" name="Mol. Plant">
        <title>The genome of Artemisia annua provides insight into the evolution of Asteraceae family and artemisinin biosynthesis.</title>
        <authorList>
            <person name="Shen Q."/>
            <person name="Zhang L."/>
            <person name="Liao Z."/>
            <person name="Wang S."/>
            <person name="Yan T."/>
            <person name="Shi P."/>
            <person name="Liu M."/>
            <person name="Fu X."/>
            <person name="Pan Q."/>
            <person name="Wang Y."/>
            <person name="Lv Z."/>
            <person name="Lu X."/>
            <person name="Zhang F."/>
            <person name="Jiang W."/>
            <person name="Ma Y."/>
            <person name="Chen M."/>
            <person name="Hao X."/>
            <person name="Li L."/>
            <person name="Tang Y."/>
            <person name="Lv G."/>
            <person name="Zhou Y."/>
            <person name="Sun X."/>
            <person name="Brodelius P.E."/>
            <person name="Rose J.K.C."/>
            <person name="Tang K."/>
        </authorList>
    </citation>
    <scope>NUCLEOTIDE SEQUENCE [LARGE SCALE GENOMIC DNA]</scope>
    <source>
        <strain evidence="2">cv. Huhao1</strain>
        <tissue evidence="1">Leaf</tissue>
    </source>
</reference>
<dbReference type="AlphaFoldDB" id="A0A2U1LBT7"/>
<evidence type="ECO:0000313" key="2">
    <source>
        <dbReference type="Proteomes" id="UP000245207"/>
    </source>
</evidence>
<evidence type="ECO:0000313" key="1">
    <source>
        <dbReference type="EMBL" id="PWA46458.1"/>
    </source>
</evidence>
<comment type="caution">
    <text evidence="1">The sequence shown here is derived from an EMBL/GenBank/DDBJ whole genome shotgun (WGS) entry which is preliminary data.</text>
</comment>
<organism evidence="1 2">
    <name type="scientific">Artemisia annua</name>
    <name type="common">Sweet wormwood</name>
    <dbReference type="NCBI Taxonomy" id="35608"/>
    <lineage>
        <taxon>Eukaryota</taxon>
        <taxon>Viridiplantae</taxon>
        <taxon>Streptophyta</taxon>
        <taxon>Embryophyta</taxon>
        <taxon>Tracheophyta</taxon>
        <taxon>Spermatophyta</taxon>
        <taxon>Magnoliopsida</taxon>
        <taxon>eudicotyledons</taxon>
        <taxon>Gunneridae</taxon>
        <taxon>Pentapetalae</taxon>
        <taxon>asterids</taxon>
        <taxon>campanulids</taxon>
        <taxon>Asterales</taxon>
        <taxon>Asteraceae</taxon>
        <taxon>Asteroideae</taxon>
        <taxon>Anthemideae</taxon>
        <taxon>Artemisiinae</taxon>
        <taxon>Artemisia</taxon>
    </lineage>
</organism>
<keyword evidence="2" id="KW-1185">Reference proteome</keyword>
<gene>
    <name evidence="1" type="ORF">CTI12_AA491190</name>
</gene>
<sequence length="125" mass="14276">MAAIPNIEQLKEACGFERLQDCFKFLFVQQRAELEVFIQQIGQKCDELRTTAENLQHLTQETETFGPFDEVAGDVLESLNEMADRDRRILDGLVGVLDIAREGRAEKDHHIFVMDLHGKVVCVML</sequence>
<proteinExistence type="predicted"/>
<dbReference type="EMBL" id="PKPP01010277">
    <property type="protein sequence ID" value="PWA46458.1"/>
    <property type="molecule type" value="Genomic_DNA"/>
</dbReference>
<protein>
    <submittedName>
        <fullName evidence="1">Uncharacterized protein</fullName>
    </submittedName>
</protein>